<dbReference type="Pfam" id="PF20106">
    <property type="entry name" value="DUF6496"/>
    <property type="match status" value="1"/>
</dbReference>
<reference evidence="3" key="1">
    <citation type="submission" date="2016-09" db="EMBL/GenBank/DDBJ databases">
        <authorList>
            <person name="Varghese N."/>
            <person name="Submissions S."/>
        </authorList>
    </citation>
    <scope>NUCLEOTIDE SEQUENCE [LARGE SCALE GENOMIC DNA]</scope>
    <source>
        <strain evidence="3">TNe-862</strain>
    </source>
</reference>
<accession>A0A1G6TD84</accession>
<dbReference type="STRING" id="416944.SAMN05421548_1173"/>
<gene>
    <name evidence="2" type="ORF">SAMN05421548_1173</name>
</gene>
<dbReference type="EMBL" id="FMYQ01000017">
    <property type="protein sequence ID" value="SDD26989.1"/>
    <property type="molecule type" value="Genomic_DNA"/>
</dbReference>
<evidence type="ECO:0000256" key="1">
    <source>
        <dbReference type="SAM" id="MobiDB-lite"/>
    </source>
</evidence>
<dbReference type="Proteomes" id="UP000198908">
    <property type="component" value="Unassembled WGS sequence"/>
</dbReference>
<evidence type="ECO:0000313" key="3">
    <source>
        <dbReference type="Proteomes" id="UP000198908"/>
    </source>
</evidence>
<feature type="compositionally biased region" description="Basic and acidic residues" evidence="1">
    <location>
        <begin position="7"/>
        <end position="22"/>
    </location>
</feature>
<organism evidence="2 3">
    <name type="scientific">Paraburkholderia lycopersici</name>
    <dbReference type="NCBI Taxonomy" id="416944"/>
    <lineage>
        <taxon>Bacteria</taxon>
        <taxon>Pseudomonadati</taxon>
        <taxon>Pseudomonadota</taxon>
        <taxon>Betaproteobacteria</taxon>
        <taxon>Burkholderiales</taxon>
        <taxon>Burkholderiaceae</taxon>
        <taxon>Paraburkholderia</taxon>
    </lineage>
</organism>
<feature type="region of interest" description="Disordered" evidence="1">
    <location>
        <begin position="1"/>
        <end position="25"/>
    </location>
</feature>
<dbReference type="RefSeq" id="WP_165842125.1">
    <property type="nucleotide sequence ID" value="NZ_FMYQ01000017.1"/>
</dbReference>
<name>A0A1G6TD84_9BURK</name>
<dbReference type="InterPro" id="IPR045468">
    <property type="entry name" value="DUF6496"/>
</dbReference>
<dbReference type="AlphaFoldDB" id="A0A1G6TD84"/>
<proteinExistence type="predicted"/>
<keyword evidence="3" id="KW-1185">Reference proteome</keyword>
<evidence type="ECO:0000313" key="2">
    <source>
        <dbReference type="EMBL" id="SDD26989.1"/>
    </source>
</evidence>
<protein>
    <submittedName>
        <fullName evidence="2">Uncharacterized protein</fullName>
    </submittedName>
</protein>
<sequence>MPLSKGKSREAISKNIKTEVKQGKSQKQAVAIALNQARKSGAKIPKKNHK</sequence>